<dbReference type="AlphaFoldDB" id="A0A840KF69"/>
<evidence type="ECO:0000256" key="2">
    <source>
        <dbReference type="SAM" id="SignalP"/>
    </source>
</evidence>
<evidence type="ECO:0000256" key="1">
    <source>
        <dbReference type="ARBA" id="ARBA00022729"/>
    </source>
</evidence>
<reference evidence="4 5" key="1">
    <citation type="submission" date="2020-08" db="EMBL/GenBank/DDBJ databases">
        <title>Functional genomics of gut bacteria from endangered species of beetles.</title>
        <authorList>
            <person name="Carlos-Shanley C."/>
        </authorList>
    </citation>
    <scope>NUCLEOTIDE SEQUENCE [LARGE SCALE GENOMIC DNA]</scope>
    <source>
        <strain evidence="4 5">S00151</strain>
    </source>
</reference>
<feature type="domain" description="Secretion system C-terminal sorting" evidence="3">
    <location>
        <begin position="213"/>
        <end position="260"/>
    </location>
</feature>
<evidence type="ECO:0000313" key="5">
    <source>
        <dbReference type="Proteomes" id="UP000592180"/>
    </source>
</evidence>
<gene>
    <name evidence="4" type="ORF">HNP38_001646</name>
</gene>
<feature type="chain" id="PRO_5032600044" description="Secretion system C-terminal sorting domain-containing protein" evidence="2">
    <location>
        <begin position="20"/>
        <end position="263"/>
    </location>
</feature>
<feature type="signal peptide" evidence="2">
    <location>
        <begin position="1"/>
        <end position="19"/>
    </location>
</feature>
<organism evidence="4 5">
    <name type="scientific">Chryseobacterium defluvii</name>
    <dbReference type="NCBI Taxonomy" id="160396"/>
    <lineage>
        <taxon>Bacteria</taxon>
        <taxon>Pseudomonadati</taxon>
        <taxon>Bacteroidota</taxon>
        <taxon>Flavobacteriia</taxon>
        <taxon>Flavobacteriales</taxon>
        <taxon>Weeksellaceae</taxon>
        <taxon>Chryseobacterium group</taxon>
        <taxon>Chryseobacterium</taxon>
    </lineage>
</organism>
<evidence type="ECO:0000259" key="3">
    <source>
        <dbReference type="Pfam" id="PF18962"/>
    </source>
</evidence>
<dbReference type="NCBIfam" id="TIGR04183">
    <property type="entry name" value="Por_Secre_tail"/>
    <property type="match status" value="1"/>
</dbReference>
<dbReference type="Pfam" id="PF18962">
    <property type="entry name" value="Por_Secre_tail"/>
    <property type="match status" value="1"/>
</dbReference>
<accession>A0A840KF69</accession>
<sequence length="263" mass="27870">MKKFYSLIATAMFAITSFAQTTIYSEDMGTATATTAISANTFQNGSPITYSGTADVRATNASSTTNYPEASAGANVMVNAASETFIISGIDTTNYTSIQLSFGQRKGATAANNELTVEVSSDGTNWTALSYSRPTGSGTATWAYISPTGTIPSTANLSIRFTGTNGTEWRIDDVKLVGTSSTLAVNDIKNKKGSFIRNTYVDADEIVFGSQVKDVKIYNMYGQIVKTSSKEGASLNVSELTRGNYIVTGTVNGEAVSQKVLKK</sequence>
<dbReference type="EMBL" id="JACHLE010000001">
    <property type="protein sequence ID" value="MBB4806374.1"/>
    <property type="molecule type" value="Genomic_DNA"/>
</dbReference>
<proteinExistence type="predicted"/>
<dbReference type="Proteomes" id="UP000592180">
    <property type="component" value="Unassembled WGS sequence"/>
</dbReference>
<comment type="caution">
    <text evidence="4">The sequence shown here is derived from an EMBL/GenBank/DDBJ whole genome shotgun (WGS) entry which is preliminary data.</text>
</comment>
<keyword evidence="5" id="KW-1185">Reference proteome</keyword>
<dbReference type="InterPro" id="IPR026444">
    <property type="entry name" value="Secre_tail"/>
</dbReference>
<evidence type="ECO:0000313" key="4">
    <source>
        <dbReference type="EMBL" id="MBB4806374.1"/>
    </source>
</evidence>
<name>A0A840KF69_9FLAO</name>
<dbReference type="Gene3D" id="2.60.120.260">
    <property type="entry name" value="Galactose-binding domain-like"/>
    <property type="match status" value="1"/>
</dbReference>
<dbReference type="RefSeq" id="WP_184187313.1">
    <property type="nucleotide sequence ID" value="NZ_JACHLE010000001.1"/>
</dbReference>
<keyword evidence="1 2" id="KW-0732">Signal</keyword>
<protein>
    <recommendedName>
        <fullName evidence="3">Secretion system C-terminal sorting domain-containing protein</fullName>
    </recommendedName>
</protein>